<evidence type="ECO:0000313" key="4">
    <source>
        <dbReference type="Proteomes" id="UP000320876"/>
    </source>
</evidence>
<evidence type="ECO:0000313" key="3">
    <source>
        <dbReference type="EMBL" id="TQJ03829.1"/>
    </source>
</evidence>
<evidence type="ECO:0000259" key="2">
    <source>
        <dbReference type="Pfam" id="PF08044"/>
    </source>
</evidence>
<feature type="domain" description="DUF1707" evidence="2">
    <location>
        <begin position="40"/>
        <end position="92"/>
    </location>
</feature>
<protein>
    <submittedName>
        <fullName evidence="3">Uncharacterized protein DUF1707</fullName>
    </submittedName>
</protein>
<gene>
    <name evidence="3" type="ORF">FB471_3597</name>
</gene>
<accession>A0A542DL66</accession>
<sequence>MVEEERAEQAQQPPPAEPGLEPDTAPEPELTEAQRKQRNLRVSDAEREHVVELLKRAIGRGMLDLDEFTERTDTALAARTRGELNAVLVDLPGLVHQDALTSVTASAMSSASPGPGAASTPGVPPSADRLELKAHGSSLNRGGRWYVPAEVLVRNKYGHTTLDFTEAEVATSVVRLELDTKWGSVTMVIPEEAAVDVNGITEVKWGNLDDKTRSNGRTGTPRYVVTGRVHGGSLTIKNPRRGLFSR</sequence>
<keyword evidence="4" id="KW-1185">Reference proteome</keyword>
<dbReference type="AlphaFoldDB" id="A0A542DL66"/>
<organism evidence="3 4">
    <name type="scientific">Amycolatopsis cihanbeyliensis</name>
    <dbReference type="NCBI Taxonomy" id="1128664"/>
    <lineage>
        <taxon>Bacteria</taxon>
        <taxon>Bacillati</taxon>
        <taxon>Actinomycetota</taxon>
        <taxon>Actinomycetes</taxon>
        <taxon>Pseudonocardiales</taxon>
        <taxon>Pseudonocardiaceae</taxon>
        <taxon>Amycolatopsis</taxon>
    </lineage>
</organism>
<feature type="region of interest" description="Disordered" evidence="1">
    <location>
        <begin position="106"/>
        <end position="129"/>
    </location>
</feature>
<feature type="compositionally biased region" description="Low complexity" evidence="1">
    <location>
        <begin position="106"/>
        <end position="127"/>
    </location>
</feature>
<reference evidence="3 4" key="1">
    <citation type="submission" date="2019-06" db="EMBL/GenBank/DDBJ databases">
        <title>Sequencing the genomes of 1000 actinobacteria strains.</title>
        <authorList>
            <person name="Klenk H.-P."/>
        </authorList>
    </citation>
    <scope>NUCLEOTIDE SEQUENCE [LARGE SCALE GENOMIC DNA]</scope>
    <source>
        <strain evidence="3 4">DSM 45679</strain>
    </source>
</reference>
<feature type="region of interest" description="Disordered" evidence="1">
    <location>
        <begin position="1"/>
        <end position="43"/>
    </location>
</feature>
<evidence type="ECO:0000256" key="1">
    <source>
        <dbReference type="SAM" id="MobiDB-lite"/>
    </source>
</evidence>
<dbReference type="Proteomes" id="UP000320876">
    <property type="component" value="Unassembled WGS sequence"/>
</dbReference>
<proteinExistence type="predicted"/>
<name>A0A542DL66_AMYCI</name>
<dbReference type="Pfam" id="PF08044">
    <property type="entry name" value="DUF1707"/>
    <property type="match status" value="1"/>
</dbReference>
<dbReference type="PANTHER" id="PTHR40763:SF5">
    <property type="entry name" value="MEMBRANE PROTEIN"/>
    <property type="match status" value="1"/>
</dbReference>
<dbReference type="InterPro" id="IPR012551">
    <property type="entry name" value="DUF1707_SHOCT-like"/>
</dbReference>
<dbReference type="PANTHER" id="PTHR40763">
    <property type="entry name" value="MEMBRANE PROTEIN-RELATED"/>
    <property type="match status" value="1"/>
</dbReference>
<dbReference type="RefSeq" id="WP_141999592.1">
    <property type="nucleotide sequence ID" value="NZ_VFML01000001.1"/>
</dbReference>
<dbReference type="OrthoDB" id="4772576at2"/>
<comment type="caution">
    <text evidence="3">The sequence shown here is derived from an EMBL/GenBank/DDBJ whole genome shotgun (WGS) entry which is preliminary data.</text>
</comment>
<dbReference type="EMBL" id="VFML01000001">
    <property type="protein sequence ID" value="TQJ03829.1"/>
    <property type="molecule type" value="Genomic_DNA"/>
</dbReference>